<proteinExistence type="predicted"/>
<organism evidence="1 2">
    <name type="scientific">Corynebacterium aurimucosum</name>
    <dbReference type="NCBI Taxonomy" id="169292"/>
    <lineage>
        <taxon>Bacteria</taxon>
        <taxon>Bacillati</taxon>
        <taxon>Actinomycetota</taxon>
        <taxon>Actinomycetes</taxon>
        <taxon>Mycobacteriales</taxon>
        <taxon>Corynebacteriaceae</taxon>
        <taxon>Corynebacterium</taxon>
    </lineage>
</organism>
<protein>
    <submittedName>
        <fullName evidence="1">Uncharacterized protein</fullName>
    </submittedName>
</protein>
<dbReference type="AlphaFoldDB" id="A0A558GJK2"/>
<comment type="caution">
    <text evidence="1">The sequence shown here is derived from an EMBL/GenBank/DDBJ whole genome shotgun (WGS) entry which is preliminary data.</text>
</comment>
<reference evidence="1 2" key="1">
    <citation type="submission" date="2019-07" db="EMBL/GenBank/DDBJ databases">
        <title>Draft genome of C. aurimucosum strain 14-2523.</title>
        <authorList>
            <person name="Pacheco L.G.C."/>
            <person name="Aguiar E.R.G.R."/>
            <person name="Navas J."/>
            <person name="Santos C.S."/>
            <person name="Rocha D.J.P.G."/>
        </authorList>
    </citation>
    <scope>NUCLEOTIDE SEQUENCE [LARGE SCALE GENOMIC DNA]</scope>
    <source>
        <strain evidence="1 2">14-2523</strain>
    </source>
</reference>
<name>A0A558GJK2_9CORY</name>
<accession>A0A558GJK2</accession>
<dbReference type="Proteomes" id="UP000320531">
    <property type="component" value="Unassembled WGS sequence"/>
</dbReference>
<dbReference type="EMBL" id="VMTY01000009">
    <property type="protein sequence ID" value="TVU57067.1"/>
    <property type="molecule type" value="Genomic_DNA"/>
</dbReference>
<sequence>MKEHRFMGDSDLTIPVWGRDAGTYASQRWFSNLVRRLGIAETVSVGMDALLFAAKINSGLNLVSVLVPGDLDISSRRPALIRRFVESTRQTSALVLFDEWEMSKAASLGSEAPHFLWAINTSVSNRPDEGSPIDKRRVAVVYEHSLYAEAPSLTELGLEDLDHSLTGVELDIVSSNSAYWYADADIDRKFRSTYALRFGKYTELVFPNCGPDTIALAQVASEMGTKVYAVESIATVLLSRRCSLVEVVGQSRVKDRLVENSNGFQIQQ</sequence>
<evidence type="ECO:0000313" key="2">
    <source>
        <dbReference type="Proteomes" id="UP000320531"/>
    </source>
</evidence>
<evidence type="ECO:0000313" key="1">
    <source>
        <dbReference type="EMBL" id="TVU57067.1"/>
    </source>
</evidence>
<gene>
    <name evidence="1" type="ORF">FQK23_03930</name>
</gene>